<evidence type="ECO:0000313" key="2">
    <source>
        <dbReference type="EMBL" id="SDI63725.1"/>
    </source>
</evidence>
<dbReference type="EMBL" id="FNDZ01000003">
    <property type="protein sequence ID" value="SDI63725.1"/>
    <property type="molecule type" value="Genomic_DNA"/>
</dbReference>
<dbReference type="InterPro" id="IPR016181">
    <property type="entry name" value="Acyl_CoA_acyltransferase"/>
</dbReference>
<dbReference type="InterPro" id="IPR000182">
    <property type="entry name" value="GNAT_dom"/>
</dbReference>
<organism evidence="2 3">
    <name type="scientific">Proteiniclasticum ruminis</name>
    <dbReference type="NCBI Taxonomy" id="398199"/>
    <lineage>
        <taxon>Bacteria</taxon>
        <taxon>Bacillati</taxon>
        <taxon>Bacillota</taxon>
        <taxon>Clostridia</taxon>
        <taxon>Eubacteriales</taxon>
        <taxon>Clostridiaceae</taxon>
        <taxon>Proteiniclasticum</taxon>
    </lineage>
</organism>
<name>A0A1G8M753_9CLOT</name>
<dbReference type="Gene3D" id="3.40.630.30">
    <property type="match status" value="1"/>
</dbReference>
<reference evidence="2 3" key="1">
    <citation type="submission" date="2016-10" db="EMBL/GenBank/DDBJ databases">
        <authorList>
            <person name="de Groot N.N."/>
        </authorList>
    </citation>
    <scope>NUCLEOTIDE SEQUENCE [LARGE SCALE GENOMIC DNA]</scope>
    <source>
        <strain evidence="2 3">CGMCC 1.5058</strain>
    </source>
</reference>
<accession>A0A1G8M753</accession>
<feature type="domain" description="N-acetyltransferase" evidence="1">
    <location>
        <begin position="30"/>
        <end position="166"/>
    </location>
</feature>
<dbReference type="AlphaFoldDB" id="A0A1G8M753"/>
<dbReference type="PROSITE" id="PS51186">
    <property type="entry name" value="GNAT"/>
    <property type="match status" value="1"/>
</dbReference>
<dbReference type="GO" id="GO:0016747">
    <property type="term" value="F:acyltransferase activity, transferring groups other than amino-acyl groups"/>
    <property type="evidence" value="ECO:0007669"/>
    <property type="project" value="InterPro"/>
</dbReference>
<keyword evidence="2" id="KW-0808">Transferase</keyword>
<dbReference type="SUPFAM" id="SSF55729">
    <property type="entry name" value="Acyl-CoA N-acyltransferases (Nat)"/>
    <property type="match status" value="1"/>
</dbReference>
<dbReference type="Proteomes" id="UP000183255">
    <property type="component" value="Unassembled WGS sequence"/>
</dbReference>
<gene>
    <name evidence="2" type="ORF">SAMN05421804_103303</name>
</gene>
<protein>
    <submittedName>
        <fullName evidence="2">Acetyltransferase (GNAT) domain-containing protein</fullName>
    </submittedName>
</protein>
<evidence type="ECO:0000313" key="3">
    <source>
        <dbReference type="Proteomes" id="UP000183255"/>
    </source>
</evidence>
<evidence type="ECO:0000259" key="1">
    <source>
        <dbReference type="PROSITE" id="PS51186"/>
    </source>
</evidence>
<dbReference type="Pfam" id="PF13673">
    <property type="entry name" value="Acetyltransf_10"/>
    <property type="match status" value="1"/>
</dbReference>
<sequence>MKKSLLLNFLGGVKMNVRFLHGQEVDKAFLLIREVFLQKESRGLFQSAVPSFLKMQTKDAFQEMLSDEKTVFLGAFDEKQSLVGVLCAEGFFLTHLYVQRRGEGIGRALYSFYEEIVKNRMEEGQVVRLNATLSSVPFYEALGFSVKDQVQEIYGISFVPMEKKLKKDLY</sequence>
<proteinExistence type="predicted"/>